<reference evidence="2 3" key="1">
    <citation type="submission" date="2024-09" db="EMBL/GenBank/DDBJ databases">
        <authorList>
            <person name="Sun Q."/>
            <person name="Mori K."/>
        </authorList>
    </citation>
    <scope>NUCLEOTIDE SEQUENCE [LARGE SCALE GENOMIC DNA]</scope>
    <source>
        <strain evidence="2 3">NCAIM B.01794</strain>
    </source>
</reference>
<proteinExistence type="predicted"/>
<feature type="region of interest" description="Disordered" evidence="1">
    <location>
        <begin position="313"/>
        <end position="352"/>
    </location>
</feature>
<gene>
    <name evidence="2" type="ORF">ACFFGX_05170</name>
</gene>
<organism evidence="2 3">
    <name type="scientific">Azorhizophilus paspali</name>
    <name type="common">Azotobacter paspali</name>
    <dbReference type="NCBI Taxonomy" id="69963"/>
    <lineage>
        <taxon>Bacteria</taxon>
        <taxon>Pseudomonadati</taxon>
        <taxon>Pseudomonadota</taxon>
        <taxon>Gammaproteobacteria</taxon>
        <taxon>Pseudomonadales</taxon>
        <taxon>Pseudomonadaceae</taxon>
        <taxon>Azorhizophilus</taxon>
    </lineage>
</organism>
<name>A0ABV6SHJ4_AZOPA</name>
<feature type="compositionally biased region" description="Polar residues" evidence="1">
    <location>
        <begin position="337"/>
        <end position="352"/>
    </location>
</feature>
<feature type="region of interest" description="Disordered" evidence="1">
    <location>
        <begin position="169"/>
        <end position="190"/>
    </location>
</feature>
<evidence type="ECO:0000256" key="1">
    <source>
        <dbReference type="SAM" id="MobiDB-lite"/>
    </source>
</evidence>
<dbReference type="Proteomes" id="UP001589891">
    <property type="component" value="Unassembled WGS sequence"/>
</dbReference>
<dbReference type="EMBL" id="JBHLSS010000034">
    <property type="protein sequence ID" value="MFC0709009.1"/>
    <property type="molecule type" value="Genomic_DNA"/>
</dbReference>
<dbReference type="RefSeq" id="WP_376943508.1">
    <property type="nucleotide sequence ID" value="NZ_CP171449.1"/>
</dbReference>
<comment type="caution">
    <text evidence="2">The sequence shown here is derived from an EMBL/GenBank/DDBJ whole genome shotgun (WGS) entry which is preliminary data.</text>
</comment>
<keyword evidence="3" id="KW-1185">Reference proteome</keyword>
<evidence type="ECO:0000313" key="2">
    <source>
        <dbReference type="EMBL" id="MFC0709009.1"/>
    </source>
</evidence>
<sequence length="352" mass="36311">MTKYFGTPFANTGDRDVIPDSTQPDGSVSYAAGFGFDYERDLNSTPPDPDAKAVPRAGTNGILYDITDALRALQRFGAPEYFPAAAPYAINSMVRHSNVVWRSLIDNNNSVPGSDGNWTAISSVPIASEMTAGIIEIATAAGTATGADGTRAVTPAGLKPLLDAKAPIASPGLTGNPTAPTQNDSDSSTRLANTQWVRIRIANALAGYQAALGFVPVQQGGGIGQANNKLYIGWDGGGLRLQVDGSPQGQFLTDVNGDAKVSGYGYIKSSAVSGLVMPAVAAAGHTAIGTFGFFSRVSGATSAPGDIVSGADLRWTNGDGRRDGGNPPGVWRCHGSSDGSTEGQSTLWQRVS</sequence>
<feature type="compositionally biased region" description="Polar residues" evidence="1">
    <location>
        <begin position="173"/>
        <end position="190"/>
    </location>
</feature>
<protein>
    <submittedName>
        <fullName evidence="2">Uncharacterized protein</fullName>
    </submittedName>
</protein>
<accession>A0ABV6SHJ4</accession>
<evidence type="ECO:0000313" key="3">
    <source>
        <dbReference type="Proteomes" id="UP001589891"/>
    </source>
</evidence>